<dbReference type="Pfam" id="PF00069">
    <property type="entry name" value="Pkinase"/>
    <property type="match status" value="1"/>
</dbReference>
<keyword evidence="1" id="KW-0808">Transferase</keyword>
<protein>
    <recommendedName>
        <fullName evidence="6">Protein kinase domain-containing protein</fullName>
    </recommendedName>
</protein>
<evidence type="ECO:0000256" key="1">
    <source>
        <dbReference type="ARBA" id="ARBA00022679"/>
    </source>
</evidence>
<dbReference type="GO" id="GO:0005776">
    <property type="term" value="C:autophagosome"/>
    <property type="evidence" value="ECO:0007669"/>
    <property type="project" value="TreeGrafter"/>
</dbReference>
<dbReference type="AlphaFoldDB" id="A0A6P2DNH3"/>
<feature type="compositionally biased region" description="Polar residues" evidence="5">
    <location>
        <begin position="1"/>
        <end position="24"/>
    </location>
</feature>
<dbReference type="PROSITE" id="PS00108">
    <property type="entry name" value="PROTEIN_KINASE_ST"/>
    <property type="match status" value="1"/>
</dbReference>
<dbReference type="CDD" id="cd14014">
    <property type="entry name" value="STKc_PknB_like"/>
    <property type="match status" value="1"/>
</dbReference>
<evidence type="ECO:0000256" key="2">
    <source>
        <dbReference type="ARBA" id="ARBA00022741"/>
    </source>
</evidence>
<dbReference type="PANTHER" id="PTHR24348">
    <property type="entry name" value="SERINE/THREONINE-PROTEIN KINASE UNC-51-RELATED"/>
    <property type="match status" value="1"/>
</dbReference>
<dbReference type="Gene3D" id="1.10.510.10">
    <property type="entry name" value="Transferase(Phosphotransferase) domain 1"/>
    <property type="match status" value="1"/>
</dbReference>
<dbReference type="InterPro" id="IPR008271">
    <property type="entry name" value="Ser/Thr_kinase_AS"/>
</dbReference>
<dbReference type="GO" id="GO:0005829">
    <property type="term" value="C:cytosol"/>
    <property type="evidence" value="ECO:0007669"/>
    <property type="project" value="TreeGrafter"/>
</dbReference>
<evidence type="ECO:0000256" key="5">
    <source>
        <dbReference type="SAM" id="MobiDB-lite"/>
    </source>
</evidence>
<proteinExistence type="predicted"/>
<dbReference type="SMART" id="SM00220">
    <property type="entry name" value="S_TKc"/>
    <property type="match status" value="1"/>
</dbReference>
<feature type="domain" description="Protein kinase" evidence="6">
    <location>
        <begin position="57"/>
        <end position="319"/>
    </location>
</feature>
<evidence type="ECO:0000313" key="8">
    <source>
        <dbReference type="Proteomes" id="UP000464178"/>
    </source>
</evidence>
<gene>
    <name evidence="7" type="ORF">SOIL9_70350</name>
</gene>
<name>A0A6P2DNH3_9BACT</name>
<evidence type="ECO:0000256" key="3">
    <source>
        <dbReference type="ARBA" id="ARBA00022777"/>
    </source>
</evidence>
<dbReference type="GO" id="GO:0004674">
    <property type="term" value="F:protein serine/threonine kinase activity"/>
    <property type="evidence" value="ECO:0007669"/>
    <property type="project" value="UniProtKB-KW"/>
</dbReference>
<dbReference type="PANTHER" id="PTHR24348:SF22">
    <property type="entry name" value="NON-SPECIFIC SERINE_THREONINE PROTEIN KINASE"/>
    <property type="match status" value="1"/>
</dbReference>
<accession>A0A6P2DNH3</accession>
<organism evidence="7 8">
    <name type="scientific">Gemmata massiliana</name>
    <dbReference type="NCBI Taxonomy" id="1210884"/>
    <lineage>
        <taxon>Bacteria</taxon>
        <taxon>Pseudomonadati</taxon>
        <taxon>Planctomycetota</taxon>
        <taxon>Planctomycetia</taxon>
        <taxon>Gemmatales</taxon>
        <taxon>Gemmataceae</taxon>
        <taxon>Gemmata</taxon>
    </lineage>
</organism>
<dbReference type="InterPro" id="IPR011009">
    <property type="entry name" value="Kinase-like_dom_sf"/>
</dbReference>
<evidence type="ECO:0000259" key="6">
    <source>
        <dbReference type="PROSITE" id="PS50011"/>
    </source>
</evidence>
<dbReference type="RefSeq" id="WP_162673169.1">
    <property type="nucleotide sequence ID" value="NZ_LR593886.1"/>
</dbReference>
<dbReference type="GO" id="GO:0016020">
    <property type="term" value="C:membrane"/>
    <property type="evidence" value="ECO:0007669"/>
    <property type="project" value="TreeGrafter"/>
</dbReference>
<dbReference type="GO" id="GO:0000407">
    <property type="term" value="C:phagophore assembly site"/>
    <property type="evidence" value="ECO:0007669"/>
    <property type="project" value="TreeGrafter"/>
</dbReference>
<keyword evidence="2" id="KW-0547">Nucleotide-binding</keyword>
<dbReference type="SUPFAM" id="SSF56112">
    <property type="entry name" value="Protein kinase-like (PK-like)"/>
    <property type="match status" value="1"/>
</dbReference>
<dbReference type="InterPro" id="IPR045269">
    <property type="entry name" value="Atg1-like"/>
</dbReference>
<dbReference type="Proteomes" id="UP000464178">
    <property type="component" value="Chromosome"/>
</dbReference>
<feature type="region of interest" description="Disordered" evidence="5">
    <location>
        <begin position="1"/>
        <end position="48"/>
    </location>
</feature>
<keyword evidence="7" id="KW-0723">Serine/threonine-protein kinase</keyword>
<evidence type="ECO:0000313" key="7">
    <source>
        <dbReference type="EMBL" id="VTS03879.1"/>
    </source>
</evidence>
<dbReference type="InterPro" id="IPR000719">
    <property type="entry name" value="Prot_kinase_dom"/>
</dbReference>
<feature type="compositionally biased region" description="Basic and acidic residues" evidence="5">
    <location>
        <begin position="26"/>
        <end position="36"/>
    </location>
</feature>
<dbReference type="EMBL" id="LR593886">
    <property type="protein sequence ID" value="VTS03879.1"/>
    <property type="molecule type" value="Genomic_DNA"/>
</dbReference>
<reference evidence="7 8" key="1">
    <citation type="submission" date="2019-05" db="EMBL/GenBank/DDBJ databases">
        <authorList>
            <consortium name="Science for Life Laboratories"/>
        </authorList>
    </citation>
    <scope>NUCLEOTIDE SEQUENCE [LARGE SCALE GENOMIC DNA]</scope>
    <source>
        <strain evidence="7">Soil9</strain>
    </source>
</reference>
<dbReference type="GO" id="GO:0005524">
    <property type="term" value="F:ATP binding"/>
    <property type="evidence" value="ECO:0007669"/>
    <property type="project" value="UniProtKB-KW"/>
</dbReference>
<dbReference type="Gene3D" id="3.30.200.20">
    <property type="entry name" value="Phosphorylase Kinase, domain 1"/>
    <property type="match status" value="1"/>
</dbReference>
<keyword evidence="3 7" id="KW-0418">Kinase</keyword>
<keyword evidence="4" id="KW-0067">ATP-binding</keyword>
<dbReference type="KEGG" id="gms:SOIL9_70350"/>
<sequence>MPPLNSTEQLSPASVTETAATSAGDTRAHPYPHRELPAGVGEQSTLPPEPGTIVGPFVLKEKLGEGVSCHVFRGWDQTRSAPVALKILNWSNVYDRAAAMKQLRMEAATLARVKHPKVVRFIDFGFDPRWPYLVTEFFEGRGLGELLRAGGALPPGWCVFLVSQMVDALGAVWQAGVVHRDIKPDNILVGPNGNAKLIDFGLAKADVLAARERTGPELAGTAAYLAPEQAKDASTVDHRADIYSLGVTLYEALTGRLPFEGRNRVQVIFQHLNNAPVPPAERVEGLPPLVSDLCLWMLSKNPDDRPQNYQELRQALDTVTGGAR</sequence>
<dbReference type="PROSITE" id="PS50011">
    <property type="entry name" value="PROTEIN_KINASE_DOM"/>
    <property type="match status" value="1"/>
</dbReference>
<evidence type="ECO:0000256" key="4">
    <source>
        <dbReference type="ARBA" id="ARBA00022840"/>
    </source>
</evidence>
<keyword evidence="8" id="KW-1185">Reference proteome</keyword>